<keyword evidence="6" id="KW-1185">Reference proteome</keyword>
<keyword evidence="2" id="KW-0547">Nucleotide-binding</keyword>
<dbReference type="InterPro" id="IPR003593">
    <property type="entry name" value="AAA+_ATPase"/>
</dbReference>
<dbReference type="InterPro" id="IPR003439">
    <property type="entry name" value="ABC_transporter-like_ATP-bd"/>
</dbReference>
<dbReference type="GO" id="GO:0016887">
    <property type="term" value="F:ATP hydrolysis activity"/>
    <property type="evidence" value="ECO:0007669"/>
    <property type="project" value="InterPro"/>
</dbReference>
<dbReference type="EMBL" id="MWPV01000002">
    <property type="protein sequence ID" value="OUL58061.1"/>
    <property type="molecule type" value="Genomic_DNA"/>
</dbReference>
<dbReference type="InterPro" id="IPR050153">
    <property type="entry name" value="Metal_Ion_Import_ABC"/>
</dbReference>
<evidence type="ECO:0000256" key="3">
    <source>
        <dbReference type="ARBA" id="ARBA00022840"/>
    </source>
</evidence>
<name>A0A244CR17_PSEDV</name>
<dbReference type="InterPro" id="IPR027417">
    <property type="entry name" value="P-loop_NTPase"/>
</dbReference>
<evidence type="ECO:0000256" key="2">
    <source>
        <dbReference type="ARBA" id="ARBA00022741"/>
    </source>
</evidence>
<dbReference type="PANTHER" id="PTHR42734">
    <property type="entry name" value="METAL TRANSPORT SYSTEM ATP-BINDING PROTEIN TM_0124-RELATED"/>
    <property type="match status" value="1"/>
</dbReference>
<dbReference type="SMART" id="SM00382">
    <property type="entry name" value="AAA"/>
    <property type="match status" value="1"/>
</dbReference>
<dbReference type="SUPFAM" id="SSF52540">
    <property type="entry name" value="P-loop containing nucleoside triphosphate hydrolases"/>
    <property type="match status" value="1"/>
</dbReference>
<keyword evidence="3" id="KW-0067">ATP-binding</keyword>
<evidence type="ECO:0000259" key="4">
    <source>
        <dbReference type="PROSITE" id="PS50893"/>
    </source>
</evidence>
<evidence type="ECO:0000256" key="1">
    <source>
        <dbReference type="ARBA" id="ARBA00022448"/>
    </source>
</evidence>
<protein>
    <recommendedName>
        <fullName evidence="4">ABC transporter domain-containing protein</fullName>
    </recommendedName>
</protein>
<dbReference type="Gene3D" id="3.40.50.300">
    <property type="entry name" value="P-loop containing nucleotide triphosphate hydrolases"/>
    <property type="match status" value="1"/>
</dbReference>
<organism evidence="5 6">
    <name type="scientific">Pseudoalteromonas ulvae</name>
    <dbReference type="NCBI Taxonomy" id="107327"/>
    <lineage>
        <taxon>Bacteria</taxon>
        <taxon>Pseudomonadati</taxon>
        <taxon>Pseudomonadota</taxon>
        <taxon>Gammaproteobacteria</taxon>
        <taxon>Alteromonadales</taxon>
        <taxon>Pseudoalteromonadaceae</taxon>
        <taxon>Pseudoalteromonas</taxon>
    </lineage>
</organism>
<dbReference type="RefSeq" id="WP_086743366.1">
    <property type="nucleotide sequence ID" value="NZ_MWPV01000002.1"/>
</dbReference>
<evidence type="ECO:0000313" key="6">
    <source>
        <dbReference type="Proteomes" id="UP000194841"/>
    </source>
</evidence>
<reference evidence="5 6" key="1">
    <citation type="submission" date="2017-02" db="EMBL/GenBank/DDBJ databases">
        <title>Pseudoalteromonas ulvae TC14 Genome.</title>
        <authorList>
            <person name="Molmeret M."/>
        </authorList>
    </citation>
    <scope>NUCLEOTIDE SEQUENCE [LARGE SCALE GENOMIC DNA]</scope>
    <source>
        <strain evidence="5">TC14</strain>
    </source>
</reference>
<dbReference type="PANTHER" id="PTHR42734:SF18">
    <property type="entry name" value="VITAMIN B12 IMPORT ATP-BINDING PROTEIN BTUD"/>
    <property type="match status" value="1"/>
</dbReference>
<evidence type="ECO:0000313" key="5">
    <source>
        <dbReference type="EMBL" id="OUL58061.1"/>
    </source>
</evidence>
<dbReference type="Proteomes" id="UP000194841">
    <property type="component" value="Unassembled WGS sequence"/>
</dbReference>
<sequence>MLNIEQVEYTINRDFKIGPISLTLSTGFYHLLGPNGSGKTTLLDIISGLIPAKKGIISISEEPVTLFNTINICQLRRYLTQQQDIHFSLSVKEMLFIAHNDLNIQSKTNHIILAGLDLLPLLDKKICNLSGGEQQRAHLARVLLNIDSHSPLLLLFDEPYTGLDVKHKYWLNHYLKQQAADHCIIICHHELNLALNCNQSAIIMNKGAIHTVVTDASTIKKDTLMRVFSLPEGSINTLNDSKVQIIGI</sequence>
<dbReference type="PROSITE" id="PS50893">
    <property type="entry name" value="ABC_TRANSPORTER_2"/>
    <property type="match status" value="1"/>
</dbReference>
<dbReference type="AlphaFoldDB" id="A0A244CR17"/>
<proteinExistence type="predicted"/>
<accession>A0A244CR17</accession>
<dbReference type="Pfam" id="PF00005">
    <property type="entry name" value="ABC_tran"/>
    <property type="match status" value="1"/>
</dbReference>
<gene>
    <name evidence="5" type="ORF">B1199_06820</name>
</gene>
<feature type="domain" description="ABC transporter" evidence="4">
    <location>
        <begin position="2"/>
        <end position="231"/>
    </location>
</feature>
<comment type="caution">
    <text evidence="5">The sequence shown here is derived from an EMBL/GenBank/DDBJ whole genome shotgun (WGS) entry which is preliminary data.</text>
</comment>
<keyword evidence="1" id="KW-0813">Transport</keyword>
<dbReference type="GO" id="GO:0005524">
    <property type="term" value="F:ATP binding"/>
    <property type="evidence" value="ECO:0007669"/>
    <property type="project" value="UniProtKB-KW"/>
</dbReference>
<dbReference type="OrthoDB" id="5292475at2"/>